<evidence type="ECO:0000313" key="3">
    <source>
        <dbReference type="EMBL" id="GEU77021.1"/>
    </source>
</evidence>
<protein>
    <submittedName>
        <fullName evidence="3">Retrovirus-related Pol polyprotein from transposon TNT 1-94</fullName>
    </submittedName>
</protein>
<dbReference type="AlphaFoldDB" id="A0A699GKU9"/>
<proteinExistence type="predicted"/>
<feature type="compositionally biased region" description="Basic and acidic residues" evidence="1">
    <location>
        <begin position="130"/>
        <end position="139"/>
    </location>
</feature>
<gene>
    <name evidence="3" type="ORF">Tci_048999</name>
</gene>
<dbReference type="InterPro" id="IPR057670">
    <property type="entry name" value="SH3_retrovirus"/>
</dbReference>
<name>A0A699GKU9_TANCI</name>
<organism evidence="3">
    <name type="scientific">Tanacetum cinerariifolium</name>
    <name type="common">Dalmatian daisy</name>
    <name type="synonym">Chrysanthemum cinerariifolium</name>
    <dbReference type="NCBI Taxonomy" id="118510"/>
    <lineage>
        <taxon>Eukaryota</taxon>
        <taxon>Viridiplantae</taxon>
        <taxon>Streptophyta</taxon>
        <taxon>Embryophyta</taxon>
        <taxon>Tracheophyta</taxon>
        <taxon>Spermatophyta</taxon>
        <taxon>Magnoliopsida</taxon>
        <taxon>eudicotyledons</taxon>
        <taxon>Gunneridae</taxon>
        <taxon>Pentapetalae</taxon>
        <taxon>asterids</taxon>
        <taxon>campanulids</taxon>
        <taxon>Asterales</taxon>
        <taxon>Asteraceae</taxon>
        <taxon>Asteroideae</taxon>
        <taxon>Anthemideae</taxon>
        <taxon>Anthemidinae</taxon>
        <taxon>Tanacetum</taxon>
    </lineage>
</organism>
<accession>A0A699GKU9</accession>
<evidence type="ECO:0000259" key="2">
    <source>
        <dbReference type="Pfam" id="PF25597"/>
    </source>
</evidence>
<comment type="caution">
    <text evidence="3">The sequence shown here is derived from an EMBL/GenBank/DDBJ whole genome shotgun (WGS) entry which is preliminary data.</text>
</comment>
<dbReference type="Pfam" id="PF25597">
    <property type="entry name" value="SH3_retrovirus"/>
    <property type="match status" value="1"/>
</dbReference>
<evidence type="ECO:0000256" key="1">
    <source>
        <dbReference type="SAM" id="MobiDB-lite"/>
    </source>
</evidence>
<dbReference type="EMBL" id="BKCJ010007389">
    <property type="protein sequence ID" value="GEU77021.1"/>
    <property type="molecule type" value="Genomic_DNA"/>
</dbReference>
<feature type="region of interest" description="Disordered" evidence="1">
    <location>
        <begin position="119"/>
        <end position="139"/>
    </location>
</feature>
<sequence>MSYNFSGPFTSQSSEIVERTHRKLRKMSRAINRKPSLEYFRFFGRNTKVHLTKFDPKLYEGVFLGYSQTSKAYIVLNKETMRIEESLNVTFDERLPEPKLSPSVEDDMTHEPIVQDLNGSPLQVNVSEEGYPKSLKEARGHPIEQVIGELNERTLRSKSKQA</sequence>
<feature type="domain" description="Retroviral polymerase SH3-like" evidence="2">
    <location>
        <begin position="45"/>
        <end position="100"/>
    </location>
</feature>
<reference evidence="3" key="1">
    <citation type="journal article" date="2019" name="Sci. Rep.">
        <title>Draft genome of Tanacetum cinerariifolium, the natural source of mosquito coil.</title>
        <authorList>
            <person name="Yamashiro T."/>
            <person name="Shiraishi A."/>
            <person name="Satake H."/>
            <person name="Nakayama K."/>
        </authorList>
    </citation>
    <scope>NUCLEOTIDE SEQUENCE</scope>
</reference>